<feature type="transmembrane region" description="Helical" evidence="1">
    <location>
        <begin position="111"/>
        <end position="134"/>
    </location>
</feature>
<feature type="transmembrane region" description="Helical" evidence="1">
    <location>
        <begin position="6"/>
        <end position="32"/>
    </location>
</feature>
<evidence type="ECO:0000313" key="3">
    <source>
        <dbReference type="Proteomes" id="UP001501565"/>
    </source>
</evidence>
<keyword evidence="1" id="KW-0812">Transmembrane</keyword>
<keyword evidence="1" id="KW-0472">Membrane</keyword>
<gene>
    <name evidence="2" type="ORF">GCM10022277_26170</name>
</gene>
<dbReference type="Proteomes" id="UP001501565">
    <property type="component" value="Unassembled WGS sequence"/>
</dbReference>
<protein>
    <submittedName>
        <fullName evidence="2">Uncharacterized protein</fullName>
    </submittedName>
</protein>
<organism evidence="2 3">
    <name type="scientific">Litoribacillus peritrichatus</name>
    <dbReference type="NCBI Taxonomy" id="718191"/>
    <lineage>
        <taxon>Bacteria</taxon>
        <taxon>Pseudomonadati</taxon>
        <taxon>Pseudomonadota</taxon>
        <taxon>Gammaproteobacteria</taxon>
        <taxon>Oceanospirillales</taxon>
        <taxon>Oceanospirillaceae</taxon>
        <taxon>Litoribacillus</taxon>
    </lineage>
</organism>
<proteinExistence type="predicted"/>
<reference evidence="3" key="1">
    <citation type="journal article" date="2019" name="Int. J. Syst. Evol. Microbiol.">
        <title>The Global Catalogue of Microorganisms (GCM) 10K type strain sequencing project: providing services to taxonomists for standard genome sequencing and annotation.</title>
        <authorList>
            <consortium name="The Broad Institute Genomics Platform"/>
            <consortium name="The Broad Institute Genome Sequencing Center for Infectious Disease"/>
            <person name="Wu L."/>
            <person name="Ma J."/>
        </authorList>
    </citation>
    <scope>NUCLEOTIDE SEQUENCE [LARGE SCALE GENOMIC DNA]</scope>
    <source>
        <strain evidence="3">JCM 17551</strain>
    </source>
</reference>
<keyword evidence="1" id="KW-1133">Transmembrane helix</keyword>
<name>A0ABP7MQT9_9GAMM</name>
<sequence length="142" mass="15989">METNLYLMPLAASLCLLTALVQAWILTAYRYLKLKVIKRIFPNYRDLIRSHVDYLIMSSIIFAMFLIVERLQINLPGMILWLIFIGALYNPFGFILQAIKPDIAEGGFFKKLGVSIGFLPTTIGLGYATVAVMLEAWGRVAA</sequence>
<feature type="transmembrane region" description="Helical" evidence="1">
    <location>
        <begin position="79"/>
        <end position="99"/>
    </location>
</feature>
<evidence type="ECO:0000313" key="2">
    <source>
        <dbReference type="EMBL" id="GAA3928424.1"/>
    </source>
</evidence>
<feature type="transmembrane region" description="Helical" evidence="1">
    <location>
        <begin position="52"/>
        <end position="73"/>
    </location>
</feature>
<accession>A0ABP7MQT9</accession>
<comment type="caution">
    <text evidence="2">The sequence shown here is derived from an EMBL/GenBank/DDBJ whole genome shotgun (WGS) entry which is preliminary data.</text>
</comment>
<evidence type="ECO:0000256" key="1">
    <source>
        <dbReference type="SAM" id="Phobius"/>
    </source>
</evidence>
<dbReference type="RefSeq" id="WP_344798984.1">
    <property type="nucleotide sequence ID" value="NZ_BAABBN010000007.1"/>
</dbReference>
<keyword evidence="3" id="KW-1185">Reference proteome</keyword>
<dbReference type="EMBL" id="BAABBN010000007">
    <property type="protein sequence ID" value="GAA3928424.1"/>
    <property type="molecule type" value="Genomic_DNA"/>
</dbReference>